<name>A0A1G8W8A4_9RHOB</name>
<evidence type="ECO:0000256" key="5">
    <source>
        <dbReference type="ARBA" id="ARBA00023315"/>
    </source>
</evidence>
<evidence type="ECO:0000256" key="3">
    <source>
        <dbReference type="ARBA" id="ARBA00022679"/>
    </source>
</evidence>
<dbReference type="PANTHER" id="PTHR10434">
    <property type="entry name" value="1-ACYL-SN-GLYCEROL-3-PHOSPHATE ACYLTRANSFERASE"/>
    <property type="match status" value="1"/>
</dbReference>
<feature type="domain" description="Phospholipid/glycerol acyltransferase" evidence="7">
    <location>
        <begin position="93"/>
        <end position="208"/>
    </location>
</feature>
<organism evidence="8 9">
    <name type="scientific">Aliiruegeria lutimaris</name>
    <dbReference type="NCBI Taxonomy" id="571298"/>
    <lineage>
        <taxon>Bacteria</taxon>
        <taxon>Pseudomonadati</taxon>
        <taxon>Pseudomonadota</taxon>
        <taxon>Alphaproteobacteria</taxon>
        <taxon>Rhodobacterales</taxon>
        <taxon>Roseobacteraceae</taxon>
        <taxon>Aliiruegeria</taxon>
    </lineage>
</organism>
<dbReference type="PANTHER" id="PTHR10434:SF64">
    <property type="entry name" value="1-ACYL-SN-GLYCEROL-3-PHOSPHATE ACYLTRANSFERASE-RELATED"/>
    <property type="match status" value="1"/>
</dbReference>
<keyword evidence="3 8" id="KW-0808">Transferase</keyword>
<reference evidence="8 9" key="1">
    <citation type="submission" date="2016-10" db="EMBL/GenBank/DDBJ databases">
        <authorList>
            <person name="de Groot N.N."/>
        </authorList>
    </citation>
    <scope>NUCLEOTIDE SEQUENCE [LARGE SCALE GENOMIC DNA]</scope>
    <source>
        <strain evidence="8 9">DSM 25294</strain>
    </source>
</reference>
<keyword evidence="9" id="KW-1185">Reference proteome</keyword>
<sequence length="286" mass="32375">MTSDATWRSEDEPEMHAPRGLRDWFRVLRRAIPLAIVVFGCLALLLLLRLIERPLFGENRPWTPAITRFVCQSAFVFLGIHRKVHGVPMEGRGAQVSNHVSWLDIFSLNASDRIYFVSKAEVAGWPGIGWLARATGTVFINRDRREARSQAAIFEQRLKAGHRLLFFPEGTSTDGLRVLPFKTTLFQAFYADDLPEFLQVQPVSVVYHAPEGEDPRFYGWWADMEFGEHFLKVLRQKRQGSVDVIYHPPVALHDIGGRKALAAVCEEAVREGVASARLNDIRPAQG</sequence>
<dbReference type="Pfam" id="PF01553">
    <property type="entry name" value="Acyltransferase"/>
    <property type="match status" value="1"/>
</dbReference>
<dbReference type="STRING" id="571298.SAMN04488026_102341"/>
<dbReference type="EMBL" id="FNEK01000023">
    <property type="protein sequence ID" value="SDJ74366.1"/>
    <property type="molecule type" value="Genomic_DNA"/>
</dbReference>
<keyword evidence="6" id="KW-0812">Transmembrane</keyword>
<evidence type="ECO:0000259" key="7">
    <source>
        <dbReference type="SMART" id="SM00563"/>
    </source>
</evidence>
<keyword evidence="4" id="KW-0443">Lipid metabolism</keyword>
<dbReference type="GO" id="GO:0003841">
    <property type="term" value="F:1-acylglycerol-3-phosphate O-acyltransferase activity"/>
    <property type="evidence" value="ECO:0007669"/>
    <property type="project" value="TreeGrafter"/>
</dbReference>
<dbReference type="SUPFAM" id="SSF69593">
    <property type="entry name" value="Glycerol-3-phosphate (1)-acyltransferase"/>
    <property type="match status" value="1"/>
</dbReference>
<keyword evidence="6" id="KW-1133">Transmembrane helix</keyword>
<dbReference type="SMART" id="SM00563">
    <property type="entry name" value="PlsC"/>
    <property type="match status" value="1"/>
</dbReference>
<dbReference type="Proteomes" id="UP000199382">
    <property type="component" value="Unassembled WGS sequence"/>
</dbReference>
<feature type="transmembrane region" description="Helical" evidence="6">
    <location>
        <begin position="31"/>
        <end position="51"/>
    </location>
</feature>
<keyword evidence="6" id="KW-0472">Membrane</keyword>
<accession>A0A1G8W8A4</accession>
<dbReference type="OrthoDB" id="9806880at2"/>
<keyword evidence="5 8" id="KW-0012">Acyltransferase</keyword>
<dbReference type="GO" id="GO:0006654">
    <property type="term" value="P:phosphatidic acid biosynthetic process"/>
    <property type="evidence" value="ECO:0007669"/>
    <property type="project" value="TreeGrafter"/>
</dbReference>
<proteinExistence type="predicted"/>
<evidence type="ECO:0000256" key="1">
    <source>
        <dbReference type="ARBA" id="ARBA00005189"/>
    </source>
</evidence>
<evidence type="ECO:0000256" key="4">
    <source>
        <dbReference type="ARBA" id="ARBA00023098"/>
    </source>
</evidence>
<evidence type="ECO:0000256" key="6">
    <source>
        <dbReference type="SAM" id="Phobius"/>
    </source>
</evidence>
<dbReference type="InterPro" id="IPR002123">
    <property type="entry name" value="Plipid/glycerol_acylTrfase"/>
</dbReference>
<dbReference type="CDD" id="cd07989">
    <property type="entry name" value="LPLAT_AGPAT-like"/>
    <property type="match status" value="1"/>
</dbReference>
<gene>
    <name evidence="8" type="ORF">SAMN04488026_102341</name>
</gene>
<evidence type="ECO:0000313" key="9">
    <source>
        <dbReference type="Proteomes" id="UP000199382"/>
    </source>
</evidence>
<comment type="pathway">
    <text evidence="1">Lipid metabolism.</text>
</comment>
<protein>
    <submittedName>
        <fullName evidence="8">Lyso-ornithine lipid acyltransferase</fullName>
    </submittedName>
</protein>
<evidence type="ECO:0000313" key="8">
    <source>
        <dbReference type="EMBL" id="SDJ74366.1"/>
    </source>
</evidence>
<keyword evidence="2" id="KW-0444">Lipid biosynthesis</keyword>
<dbReference type="RefSeq" id="WP_093156272.1">
    <property type="nucleotide sequence ID" value="NZ_FNEK01000023.1"/>
</dbReference>
<dbReference type="AlphaFoldDB" id="A0A1G8W8A4"/>
<evidence type="ECO:0000256" key="2">
    <source>
        <dbReference type="ARBA" id="ARBA00022516"/>
    </source>
</evidence>